<dbReference type="Gene3D" id="3.30.2350.10">
    <property type="entry name" value="Pseudouridine synthase"/>
    <property type="match status" value="1"/>
</dbReference>
<comment type="caution">
    <text evidence="2">The sequence shown here is derived from an EMBL/GenBank/DDBJ whole genome shotgun (WGS) entry which is preliminary data.</text>
</comment>
<gene>
    <name evidence="2" type="ORF">IAA81_04475</name>
</gene>
<evidence type="ECO:0000313" key="3">
    <source>
        <dbReference type="Proteomes" id="UP000823638"/>
    </source>
</evidence>
<dbReference type="AlphaFoldDB" id="A0A9D9HP12"/>
<dbReference type="InterPro" id="IPR006145">
    <property type="entry name" value="PsdUridine_synth_RsuA/RluA"/>
</dbReference>
<dbReference type="InterPro" id="IPR050188">
    <property type="entry name" value="RluA_PseudoU_synthase"/>
</dbReference>
<sequence>MFLQLPCGLAEKFGKEIMDSMENSGSLVFSGDETLKKQYSTDCLFEEYGGQMFGCLVCVEGNYPQEAERYWKAFSRHVKDKNAPLESPEWGNPQITVLKAFSGQFNGNWRVPGWVPPCLDTEKYRAESLVTDPKIHGLTDKIQKYQKSENPEEKSKIPELKKERRNLSRECQRRISRMYSYTSISGSEFYQIDFPPTGTGDCCAPKLLNYAFKNNLRPVSLAEFYFGRENRKGDRKHGAFYTPCDEKCRFILPKLLGLEILYFDSQIIVVDKPSGLLSVPGKDMENCDSLTFRLRYLFEGENLLNSGFPGIIPQPSVHRLDMDTSGILVYARTKEAHKKLSIQFQERKAVKEYTALLRGRLPEKFRSPGSGIPGGKIEFPIGVDKNNRPYQIYDPKEGRNSVSRWELVREYRLKRSPENTGETENGLWRTKVRFFPETGRTHQLRVHSAHSMGLSTPIIGDRLYGYQNPGERLCLHASKIRFVHPITGKIMEFTSSEPF</sequence>
<dbReference type="PANTHER" id="PTHR21600">
    <property type="entry name" value="MITOCHONDRIAL RNA PSEUDOURIDINE SYNTHASE"/>
    <property type="match status" value="1"/>
</dbReference>
<dbReference type="EMBL" id="JADIMM010000065">
    <property type="protein sequence ID" value="MBO8457467.1"/>
    <property type="molecule type" value="Genomic_DNA"/>
</dbReference>
<name>A0A9D9HP12_9SPIR</name>
<dbReference type="GO" id="GO:0003723">
    <property type="term" value="F:RNA binding"/>
    <property type="evidence" value="ECO:0007669"/>
    <property type="project" value="InterPro"/>
</dbReference>
<accession>A0A9D9HP12</accession>
<proteinExistence type="predicted"/>
<evidence type="ECO:0000259" key="1">
    <source>
        <dbReference type="Pfam" id="PF00849"/>
    </source>
</evidence>
<dbReference type="SUPFAM" id="SSF55120">
    <property type="entry name" value="Pseudouridine synthase"/>
    <property type="match status" value="1"/>
</dbReference>
<dbReference type="GO" id="GO:0000455">
    <property type="term" value="P:enzyme-directed rRNA pseudouridine synthesis"/>
    <property type="evidence" value="ECO:0007669"/>
    <property type="project" value="TreeGrafter"/>
</dbReference>
<evidence type="ECO:0000313" key="2">
    <source>
        <dbReference type="EMBL" id="MBO8457467.1"/>
    </source>
</evidence>
<dbReference type="Pfam" id="PF00849">
    <property type="entry name" value="PseudoU_synth_2"/>
    <property type="match status" value="1"/>
</dbReference>
<dbReference type="InterPro" id="IPR020103">
    <property type="entry name" value="PsdUridine_synth_cat_dom_sf"/>
</dbReference>
<organism evidence="2 3">
    <name type="scientific">Candidatus Gallitreponema excrementavium</name>
    <dbReference type="NCBI Taxonomy" id="2840840"/>
    <lineage>
        <taxon>Bacteria</taxon>
        <taxon>Pseudomonadati</taxon>
        <taxon>Spirochaetota</taxon>
        <taxon>Spirochaetia</taxon>
        <taxon>Spirochaetales</taxon>
        <taxon>Candidatus Gallitreponema</taxon>
    </lineage>
</organism>
<dbReference type="GO" id="GO:0009982">
    <property type="term" value="F:pseudouridine synthase activity"/>
    <property type="evidence" value="ECO:0007669"/>
    <property type="project" value="InterPro"/>
</dbReference>
<dbReference type="PANTHER" id="PTHR21600:SF89">
    <property type="entry name" value="RIBOSOMAL LARGE SUBUNIT PSEUDOURIDINE SYNTHASE A"/>
    <property type="match status" value="1"/>
</dbReference>
<dbReference type="Proteomes" id="UP000823638">
    <property type="component" value="Unassembled WGS sequence"/>
</dbReference>
<feature type="domain" description="Pseudouridine synthase RsuA/RluA-like" evidence="1">
    <location>
        <begin position="267"/>
        <end position="450"/>
    </location>
</feature>
<protein>
    <submittedName>
        <fullName evidence="2">RluA family pseudouridine synthase</fullName>
    </submittedName>
</protein>
<reference evidence="2" key="1">
    <citation type="submission" date="2020-10" db="EMBL/GenBank/DDBJ databases">
        <authorList>
            <person name="Gilroy R."/>
        </authorList>
    </citation>
    <scope>NUCLEOTIDE SEQUENCE</scope>
    <source>
        <strain evidence="2">10532</strain>
    </source>
</reference>
<dbReference type="CDD" id="cd02869">
    <property type="entry name" value="PseudoU_synth_RluA_like"/>
    <property type="match status" value="1"/>
</dbReference>
<reference evidence="2" key="2">
    <citation type="journal article" date="2021" name="PeerJ">
        <title>Extensive microbial diversity within the chicken gut microbiome revealed by metagenomics and culture.</title>
        <authorList>
            <person name="Gilroy R."/>
            <person name="Ravi A."/>
            <person name="Getino M."/>
            <person name="Pursley I."/>
            <person name="Horton D.L."/>
            <person name="Alikhan N.F."/>
            <person name="Baker D."/>
            <person name="Gharbi K."/>
            <person name="Hall N."/>
            <person name="Watson M."/>
            <person name="Adriaenssens E.M."/>
            <person name="Foster-Nyarko E."/>
            <person name="Jarju S."/>
            <person name="Secka A."/>
            <person name="Antonio M."/>
            <person name="Oren A."/>
            <person name="Chaudhuri R.R."/>
            <person name="La Ragione R."/>
            <person name="Hildebrand F."/>
            <person name="Pallen M.J."/>
        </authorList>
    </citation>
    <scope>NUCLEOTIDE SEQUENCE</scope>
    <source>
        <strain evidence="2">10532</strain>
    </source>
</reference>
<dbReference type="GO" id="GO:0140098">
    <property type="term" value="F:catalytic activity, acting on RNA"/>
    <property type="evidence" value="ECO:0007669"/>
    <property type="project" value="UniProtKB-ARBA"/>
</dbReference>